<comment type="catalytic activity">
    <reaction evidence="5 7">
        <text>uridine(341) in tmRNA + S-adenosyl-L-methionine = 5-methyluridine(341) in tmRNA + S-adenosyl-L-homocysteine + H(+)</text>
        <dbReference type="Rhea" id="RHEA:43612"/>
        <dbReference type="Rhea" id="RHEA-COMP:10630"/>
        <dbReference type="Rhea" id="RHEA-COMP:10631"/>
        <dbReference type="ChEBI" id="CHEBI:15378"/>
        <dbReference type="ChEBI" id="CHEBI:57856"/>
        <dbReference type="ChEBI" id="CHEBI:59789"/>
        <dbReference type="ChEBI" id="CHEBI:65315"/>
        <dbReference type="ChEBI" id="CHEBI:74447"/>
    </reaction>
</comment>
<evidence type="ECO:0000256" key="5">
    <source>
        <dbReference type="ARBA" id="ARBA00051255"/>
    </source>
</evidence>
<dbReference type="PROSITE" id="PS01230">
    <property type="entry name" value="TRMA_1"/>
    <property type="match status" value="1"/>
</dbReference>
<feature type="binding site" evidence="7">
    <location>
        <position position="227"/>
    </location>
    <ligand>
        <name>S-adenosyl-L-methionine</name>
        <dbReference type="ChEBI" id="CHEBI:59789"/>
    </ligand>
</feature>
<dbReference type="PANTHER" id="PTHR47790">
    <property type="entry name" value="TRNA/TMRNA (URACIL-C(5))-METHYLTRANSFERASE"/>
    <property type="match status" value="1"/>
</dbReference>
<dbReference type="GO" id="GO:0019843">
    <property type="term" value="F:rRNA binding"/>
    <property type="evidence" value="ECO:0007669"/>
    <property type="project" value="TreeGrafter"/>
</dbReference>
<dbReference type="PROSITE" id="PS51687">
    <property type="entry name" value="SAM_MT_RNA_M5U"/>
    <property type="match status" value="1"/>
</dbReference>
<evidence type="ECO:0000256" key="9">
    <source>
        <dbReference type="PROSITE-ProRule" id="PRU10015"/>
    </source>
</evidence>
<evidence type="ECO:0000256" key="8">
    <source>
        <dbReference type="PROSITE-ProRule" id="PRU01024"/>
    </source>
</evidence>
<keyword evidence="4 7" id="KW-0819">tRNA processing</keyword>
<dbReference type="FunFam" id="2.40.50.1070:FF:000001">
    <property type="entry name" value="tRNA/tmRNA (uracil-C(5))-methyltransferase"/>
    <property type="match status" value="1"/>
</dbReference>
<feature type="active site" description="Proton acceptor" evidence="7">
    <location>
        <position position="362"/>
    </location>
</feature>
<gene>
    <name evidence="7 10" type="primary">trmA</name>
    <name evidence="10" type="ORF">EHSB41UT_03802</name>
</gene>
<dbReference type="SUPFAM" id="SSF53335">
    <property type="entry name" value="S-adenosyl-L-methionine-dependent methyltransferases"/>
    <property type="match status" value="1"/>
</dbReference>
<evidence type="ECO:0000313" key="10">
    <source>
        <dbReference type="EMBL" id="SMA50011.1"/>
    </source>
</evidence>
<dbReference type="PROSITE" id="PS01231">
    <property type="entry name" value="TRMA_2"/>
    <property type="match status" value="1"/>
</dbReference>
<organism evidence="10 11">
    <name type="scientific">Parendozoicomonas haliclonae</name>
    <dbReference type="NCBI Taxonomy" id="1960125"/>
    <lineage>
        <taxon>Bacteria</taxon>
        <taxon>Pseudomonadati</taxon>
        <taxon>Pseudomonadota</taxon>
        <taxon>Gammaproteobacteria</taxon>
        <taxon>Oceanospirillales</taxon>
        <taxon>Endozoicomonadaceae</taxon>
        <taxon>Parendozoicomonas</taxon>
    </lineage>
</organism>
<comment type="similarity">
    <text evidence="7">Belongs to the class I-like SAM-binding methyltransferase superfamily. RNA M5U methyltransferase family. TrmA subfamily.</text>
</comment>
<evidence type="ECO:0000313" key="11">
    <source>
        <dbReference type="Proteomes" id="UP000196573"/>
    </source>
</evidence>
<dbReference type="Gene3D" id="3.40.50.150">
    <property type="entry name" value="Vaccinia Virus protein VP39"/>
    <property type="match status" value="1"/>
</dbReference>
<dbReference type="GO" id="GO:0030488">
    <property type="term" value="P:tRNA methylation"/>
    <property type="evidence" value="ECO:0007669"/>
    <property type="project" value="UniProtKB-UniRule"/>
</dbReference>
<evidence type="ECO:0000256" key="7">
    <source>
        <dbReference type="HAMAP-Rule" id="MF_01011"/>
    </source>
</evidence>
<accession>A0A1X7ANW1</accession>
<dbReference type="GO" id="GO:0000049">
    <property type="term" value="F:tRNA binding"/>
    <property type="evidence" value="ECO:0007669"/>
    <property type="project" value="TreeGrafter"/>
</dbReference>
<keyword evidence="1 7" id="KW-0489">Methyltransferase</keyword>
<dbReference type="InterPro" id="IPR010280">
    <property type="entry name" value="U5_MeTrfase_fam"/>
</dbReference>
<dbReference type="InterPro" id="IPR030391">
    <property type="entry name" value="MeTrfase_TrmA_CS"/>
</dbReference>
<feature type="binding site" evidence="7 8">
    <location>
        <position position="303"/>
    </location>
    <ligand>
        <name>S-adenosyl-L-methionine</name>
        <dbReference type="ChEBI" id="CHEBI:59789"/>
    </ligand>
</feature>
<dbReference type="AlphaFoldDB" id="A0A1X7ANW1"/>
<dbReference type="InterPro" id="IPR029063">
    <property type="entry name" value="SAM-dependent_MTases_sf"/>
</dbReference>
<name>A0A1X7ANW1_9GAMM</name>
<feature type="binding site" evidence="7 8">
    <location>
        <position position="194"/>
    </location>
    <ligand>
        <name>S-adenosyl-L-methionine</name>
        <dbReference type="ChEBI" id="CHEBI:59789"/>
    </ligand>
</feature>
<reference evidence="10 11" key="1">
    <citation type="submission" date="2017-03" db="EMBL/GenBank/DDBJ databases">
        <authorList>
            <person name="Afonso C.L."/>
            <person name="Miller P.J."/>
            <person name="Scott M.A."/>
            <person name="Spackman E."/>
            <person name="Goraichik I."/>
            <person name="Dimitrov K.M."/>
            <person name="Suarez D.L."/>
            <person name="Swayne D.E."/>
        </authorList>
    </citation>
    <scope>NUCLEOTIDE SEQUENCE [LARGE SCALE GENOMIC DNA]</scope>
    <source>
        <strain evidence="10">SB41UT1</strain>
    </source>
</reference>
<dbReference type="InterPro" id="IPR030390">
    <property type="entry name" value="MeTrfase_TrmA_AS"/>
</dbReference>
<dbReference type="InterPro" id="IPR011869">
    <property type="entry name" value="TrmA_MeTrfase"/>
</dbReference>
<evidence type="ECO:0000256" key="1">
    <source>
        <dbReference type="ARBA" id="ARBA00022603"/>
    </source>
</evidence>
<dbReference type="Gene3D" id="2.40.50.1070">
    <property type="match status" value="1"/>
</dbReference>
<dbReference type="FunFam" id="3.40.50.150:FF:000012">
    <property type="entry name" value="tRNA/tmRNA (uracil-C(5))-methyltransferase"/>
    <property type="match status" value="1"/>
</dbReference>
<dbReference type="NCBIfam" id="TIGR02143">
    <property type="entry name" value="trmA_only"/>
    <property type="match status" value="1"/>
</dbReference>
<comment type="function">
    <text evidence="7">Dual-specificity methyltransferase that catalyzes the formation of 5-methyluridine at position 54 (m5U54) in all tRNAs, and that of position 341 (m5U341) in tmRNA (transfer-mRNA).</text>
</comment>
<dbReference type="OrthoDB" id="9804590at2"/>
<dbReference type="EMBL" id="FWPT01000010">
    <property type="protein sequence ID" value="SMA50011.1"/>
    <property type="molecule type" value="Genomic_DNA"/>
</dbReference>
<keyword evidence="2 7" id="KW-0808">Transferase</keyword>
<sequence length="374" mass="42642">MSSHDNSAGLSAGATLPEQYDSLLANKVEKLQQLMADFQPPAPEVFASAPEHFRMRAEFRIWHEGDKANYIMFDQATRERIALTQFPVGSTRINELMQPLLEAVCEHDTLRRKLFQIEFLTTQTGEALVSLLYHRQLDEAWKEAARPLREKFGVDIIGRARKQKLLLDKDWVTEELTVDGETWRYNQVENSFTQPNAGINEKMLGWAKDVTTGCSGDLVELYCGNGNFTCVLSRNFDRVLATEISKSSVHSAQINFEMNNVENVTIARMSSKEFTQALNKEREFRRLSDVDLDSYNLSTILVDPPRAGLDPATEALVQRFETIVYISCNPLTLQDNLKTLTQTHKIERLALFDQFPYTDHMETGVLLTRKPVTE</sequence>
<evidence type="ECO:0000256" key="6">
    <source>
        <dbReference type="ARBA" id="ARBA00052788"/>
    </source>
</evidence>
<keyword evidence="11" id="KW-1185">Reference proteome</keyword>
<dbReference type="Proteomes" id="UP000196573">
    <property type="component" value="Unassembled WGS sequence"/>
</dbReference>
<dbReference type="GO" id="GO:0005829">
    <property type="term" value="C:cytosol"/>
    <property type="evidence" value="ECO:0007669"/>
    <property type="project" value="TreeGrafter"/>
</dbReference>
<dbReference type="PANTHER" id="PTHR47790:SF2">
    <property type="entry name" value="TRNA_TMRNA (URACIL-C(5))-METHYLTRANSFERASE"/>
    <property type="match status" value="1"/>
</dbReference>
<evidence type="ECO:0000256" key="3">
    <source>
        <dbReference type="ARBA" id="ARBA00022691"/>
    </source>
</evidence>
<evidence type="ECO:0000256" key="2">
    <source>
        <dbReference type="ARBA" id="ARBA00022679"/>
    </source>
</evidence>
<protein>
    <recommendedName>
        <fullName evidence="7">tRNA/tmRNA (uracil-C(5))-methyltransferase</fullName>
        <ecNumber evidence="7">2.1.1.35</ecNumber>
    </recommendedName>
    <alternativeName>
        <fullName evidence="7">tRNA (uracil(54)-C(5))-methyltransferase</fullName>
    </alternativeName>
    <alternativeName>
        <fullName evidence="7">tRNA(m5U54)-methyltransferase</fullName>
        <shortName evidence="7">RUMT</shortName>
    </alternativeName>
    <alternativeName>
        <fullName evidence="7">tmRNA (uracil(341)-C(5))-methyltransferase</fullName>
    </alternativeName>
</protein>
<keyword evidence="3 7" id="KW-0949">S-adenosyl-L-methionine</keyword>
<comment type="catalytic activity">
    <reaction evidence="6 7">
        <text>uridine(54) in tRNA + S-adenosyl-L-methionine = 5-methyluridine(54) in tRNA + S-adenosyl-L-homocysteine + H(+)</text>
        <dbReference type="Rhea" id="RHEA:42712"/>
        <dbReference type="Rhea" id="RHEA-COMP:10167"/>
        <dbReference type="Rhea" id="RHEA-COMP:10193"/>
        <dbReference type="ChEBI" id="CHEBI:15378"/>
        <dbReference type="ChEBI" id="CHEBI:57856"/>
        <dbReference type="ChEBI" id="CHEBI:59789"/>
        <dbReference type="ChEBI" id="CHEBI:65315"/>
        <dbReference type="ChEBI" id="CHEBI:74447"/>
        <dbReference type="EC" id="2.1.1.35"/>
    </reaction>
</comment>
<feature type="binding site" evidence="7 8">
    <location>
        <position position="222"/>
    </location>
    <ligand>
        <name>S-adenosyl-L-methionine</name>
        <dbReference type="ChEBI" id="CHEBI:59789"/>
    </ligand>
</feature>
<feature type="active site" evidence="9">
    <location>
        <position position="328"/>
    </location>
</feature>
<dbReference type="Pfam" id="PF05958">
    <property type="entry name" value="tRNA_U5-meth_tr"/>
    <property type="match status" value="1"/>
</dbReference>
<proteinExistence type="inferred from homology"/>
<evidence type="ECO:0000256" key="4">
    <source>
        <dbReference type="ARBA" id="ARBA00022694"/>
    </source>
</evidence>
<dbReference type="GO" id="GO:0030697">
    <property type="term" value="F:tRNA (uracil(54)-C5)-methyltransferase activity, S-adenosyl methionine-dependent"/>
    <property type="evidence" value="ECO:0007669"/>
    <property type="project" value="UniProtKB-UniRule"/>
</dbReference>
<feature type="active site" description="Nucleophile" evidence="7 8">
    <location>
        <position position="328"/>
    </location>
</feature>
<dbReference type="HAMAP" id="MF_01011">
    <property type="entry name" value="RNA_methyltr_TrmA"/>
    <property type="match status" value="1"/>
</dbReference>
<dbReference type="EC" id="2.1.1.35" evidence="7"/>
<dbReference type="CDD" id="cd02440">
    <property type="entry name" value="AdoMet_MTases"/>
    <property type="match status" value="1"/>
</dbReference>
<feature type="binding site" evidence="7 8">
    <location>
        <position position="243"/>
    </location>
    <ligand>
        <name>S-adenosyl-L-methionine</name>
        <dbReference type="ChEBI" id="CHEBI:59789"/>
    </ligand>
</feature>